<evidence type="ECO:0000313" key="7">
    <source>
        <dbReference type="EMBL" id="PWY75481.1"/>
    </source>
</evidence>
<dbReference type="STRING" id="1448321.A0A317VQB4"/>
<dbReference type="VEuPathDB" id="FungiDB:BO70DRAFT_398329"/>
<dbReference type="Proteomes" id="UP000247233">
    <property type="component" value="Unassembled WGS sequence"/>
</dbReference>
<dbReference type="InterPro" id="IPR036864">
    <property type="entry name" value="Zn2-C6_fun-type_DNA-bd_sf"/>
</dbReference>
<dbReference type="Gene3D" id="4.10.240.10">
    <property type="entry name" value="Zn(2)-C6 fungal-type DNA-binding domain"/>
    <property type="match status" value="1"/>
</dbReference>
<dbReference type="EMBL" id="MSFL01000021">
    <property type="protein sequence ID" value="PWY75481.1"/>
    <property type="molecule type" value="Genomic_DNA"/>
</dbReference>
<dbReference type="GO" id="GO:0003677">
    <property type="term" value="F:DNA binding"/>
    <property type="evidence" value="ECO:0007669"/>
    <property type="project" value="UniProtKB-KW"/>
</dbReference>
<evidence type="ECO:0000256" key="5">
    <source>
        <dbReference type="SAM" id="MobiDB-lite"/>
    </source>
</evidence>
<accession>A0A317VQB4</accession>
<dbReference type="GO" id="GO:0009893">
    <property type="term" value="P:positive regulation of metabolic process"/>
    <property type="evidence" value="ECO:0007669"/>
    <property type="project" value="UniProtKB-ARBA"/>
</dbReference>
<dbReference type="InterPro" id="IPR001138">
    <property type="entry name" value="Zn2Cys6_DnaBD"/>
</dbReference>
<keyword evidence="8" id="KW-1185">Reference proteome</keyword>
<name>A0A317VQB4_9EURO</name>
<evidence type="ECO:0000256" key="1">
    <source>
        <dbReference type="ARBA" id="ARBA00023015"/>
    </source>
</evidence>
<dbReference type="GO" id="GO:0000981">
    <property type="term" value="F:DNA-binding transcription factor activity, RNA polymerase II-specific"/>
    <property type="evidence" value="ECO:0007669"/>
    <property type="project" value="InterPro"/>
</dbReference>
<dbReference type="GO" id="GO:0008270">
    <property type="term" value="F:zinc ion binding"/>
    <property type="evidence" value="ECO:0007669"/>
    <property type="project" value="InterPro"/>
</dbReference>
<comment type="caution">
    <text evidence="7">The sequence shown here is derived from an EMBL/GenBank/DDBJ whole genome shotgun (WGS) entry which is preliminary data.</text>
</comment>
<dbReference type="CDD" id="cd00067">
    <property type="entry name" value="GAL4"/>
    <property type="match status" value="1"/>
</dbReference>
<keyword evidence="4" id="KW-0539">Nucleus</keyword>
<dbReference type="RefSeq" id="XP_025397447.1">
    <property type="nucleotide sequence ID" value="XM_025546774.1"/>
</dbReference>
<dbReference type="AlphaFoldDB" id="A0A317VQB4"/>
<evidence type="ECO:0000313" key="8">
    <source>
        <dbReference type="Proteomes" id="UP000247233"/>
    </source>
</evidence>
<evidence type="ECO:0000256" key="3">
    <source>
        <dbReference type="ARBA" id="ARBA00023163"/>
    </source>
</evidence>
<protein>
    <recommendedName>
        <fullName evidence="6">Zn(2)-C6 fungal-type domain-containing protein</fullName>
    </recommendedName>
</protein>
<feature type="domain" description="Zn(2)-C6 fungal-type" evidence="6">
    <location>
        <begin position="82"/>
        <end position="120"/>
    </location>
</feature>
<feature type="region of interest" description="Disordered" evidence="5">
    <location>
        <begin position="122"/>
        <end position="147"/>
    </location>
</feature>
<proteinExistence type="predicted"/>
<keyword evidence="2" id="KW-0238">DNA-binding</keyword>
<sequence length="460" mass="50042">MRDNCRGIRPGQRPFHPYTNTRSCHLDLTHRSEYHCRIPTPPLASTIRSLRLSILNGDTTTLAMAGTESGRPSGSDKPLRYACDRCHTQKLRCLRAHVTDTLNQKEPCLRCQKAHTPCIISAANKVGRPPKSSSKKSRASSASPKSSDTIYAASRRFVLDVDGDGINELTRDHPPVQSINARDDISMFSPNQLYNLPRLAAQLQSSFPVMSDSGVSINTETPATRSLSSICGEELEEKDGDNQDFGREMSMWPTQDDYLGYECLSLGPNGGPITGVNEIGVPHYPEMYDGVYRNGSLIYPASSGPFDAQRLILSNTPQVNPVPPASTKEAGLNIAQNLNSNLLRLSEKARATTGQALKAAAGRENEVVSQMVQFARELIDLVPRIISISRTNRASTVGHSGPGVLHKPRNTISALGGSYYSPNAGSCSQYDSILHSPTAAYVKTTALQRDLLVNVGVNPR</sequence>
<evidence type="ECO:0000256" key="4">
    <source>
        <dbReference type="ARBA" id="ARBA00023242"/>
    </source>
</evidence>
<organism evidence="7 8">
    <name type="scientific">Aspergillus heteromorphus CBS 117.55</name>
    <dbReference type="NCBI Taxonomy" id="1448321"/>
    <lineage>
        <taxon>Eukaryota</taxon>
        <taxon>Fungi</taxon>
        <taxon>Dikarya</taxon>
        <taxon>Ascomycota</taxon>
        <taxon>Pezizomycotina</taxon>
        <taxon>Eurotiomycetes</taxon>
        <taxon>Eurotiomycetidae</taxon>
        <taxon>Eurotiales</taxon>
        <taxon>Aspergillaceae</taxon>
        <taxon>Aspergillus</taxon>
        <taxon>Aspergillus subgen. Circumdati</taxon>
    </lineage>
</organism>
<gene>
    <name evidence="7" type="ORF">BO70DRAFT_398329</name>
</gene>
<dbReference type="Pfam" id="PF00172">
    <property type="entry name" value="Zn_clus"/>
    <property type="match status" value="1"/>
</dbReference>
<dbReference type="SUPFAM" id="SSF57701">
    <property type="entry name" value="Zn2/Cys6 DNA-binding domain"/>
    <property type="match status" value="1"/>
</dbReference>
<dbReference type="GeneID" id="37069011"/>
<evidence type="ECO:0000259" key="6">
    <source>
        <dbReference type="PROSITE" id="PS50048"/>
    </source>
</evidence>
<evidence type="ECO:0000256" key="2">
    <source>
        <dbReference type="ARBA" id="ARBA00023125"/>
    </source>
</evidence>
<reference evidence="7 8" key="1">
    <citation type="submission" date="2016-12" db="EMBL/GenBank/DDBJ databases">
        <title>The genomes of Aspergillus section Nigri reveals drivers in fungal speciation.</title>
        <authorList>
            <consortium name="DOE Joint Genome Institute"/>
            <person name="Vesth T.C."/>
            <person name="Nybo J."/>
            <person name="Theobald S."/>
            <person name="Brandl J."/>
            <person name="Frisvad J.C."/>
            <person name="Nielsen K.F."/>
            <person name="Lyhne E.K."/>
            <person name="Kogle M.E."/>
            <person name="Kuo A."/>
            <person name="Riley R."/>
            <person name="Clum A."/>
            <person name="Nolan M."/>
            <person name="Lipzen A."/>
            <person name="Salamov A."/>
            <person name="Henrissat B."/>
            <person name="Wiebenga A."/>
            <person name="De Vries R.P."/>
            <person name="Grigoriev I.V."/>
            <person name="Mortensen U.H."/>
            <person name="Andersen M.R."/>
            <person name="Baker S.E."/>
        </authorList>
    </citation>
    <scope>NUCLEOTIDE SEQUENCE [LARGE SCALE GENOMIC DNA]</scope>
    <source>
        <strain evidence="7 8">CBS 117.55</strain>
    </source>
</reference>
<dbReference type="PROSITE" id="PS50048">
    <property type="entry name" value="ZN2_CY6_FUNGAL_2"/>
    <property type="match status" value="1"/>
</dbReference>
<keyword evidence="1" id="KW-0805">Transcription regulation</keyword>
<keyword evidence="3" id="KW-0804">Transcription</keyword>
<dbReference type="OrthoDB" id="2574141at2759"/>